<name>A0A1X9NGF1_9GAMM</name>
<dbReference type="InterPro" id="IPR006913">
    <property type="entry name" value="CENP-V/GFA"/>
</dbReference>
<dbReference type="AlphaFoldDB" id="A0A1X9NGF1"/>
<keyword evidence="3" id="KW-0862">Zinc</keyword>
<dbReference type="PROSITE" id="PS51891">
    <property type="entry name" value="CENP_V_GFA"/>
    <property type="match status" value="1"/>
</dbReference>
<dbReference type="OrthoDB" id="9786619at2"/>
<comment type="similarity">
    <text evidence="1">Belongs to the Gfa family.</text>
</comment>
<sequence length="135" mass="14647">MAVTGQCLCGQITYELKAAPTITGVCHCKNCQRQAGSAFSTLAAVAVSDFKFTAGQPKLYRDSDTDSGNRVKRYFCDHCGSPLYSAVSSKPDTVYLKAGTLDDTSGFIPQFNVWCDSKQDWVILDEGVPNMAKQS</sequence>
<dbReference type="PANTHER" id="PTHR33337:SF40">
    <property type="entry name" value="CENP-V_GFA DOMAIN-CONTAINING PROTEIN-RELATED"/>
    <property type="match status" value="1"/>
</dbReference>
<dbReference type="Proteomes" id="UP000193450">
    <property type="component" value="Chromosome"/>
</dbReference>
<dbReference type="InterPro" id="IPR011057">
    <property type="entry name" value="Mss4-like_sf"/>
</dbReference>
<evidence type="ECO:0000259" key="5">
    <source>
        <dbReference type="PROSITE" id="PS51891"/>
    </source>
</evidence>
<evidence type="ECO:0000313" key="6">
    <source>
        <dbReference type="EMBL" id="ARN73093.1"/>
    </source>
</evidence>
<evidence type="ECO:0000256" key="3">
    <source>
        <dbReference type="ARBA" id="ARBA00022833"/>
    </source>
</evidence>
<dbReference type="Gene3D" id="3.90.1590.10">
    <property type="entry name" value="glutathione-dependent formaldehyde- activating enzyme (gfa)"/>
    <property type="match status" value="1"/>
</dbReference>
<dbReference type="EMBL" id="CP019343">
    <property type="protein sequence ID" value="ARN73093.1"/>
    <property type="molecule type" value="Genomic_DNA"/>
</dbReference>
<dbReference type="RefSeq" id="WP_085757188.1">
    <property type="nucleotide sequence ID" value="NZ_CP019343.1"/>
</dbReference>
<keyword evidence="2" id="KW-0479">Metal-binding</keyword>
<organism evidence="6 7">
    <name type="scientific">Oceanicoccus sagamiensis</name>
    <dbReference type="NCBI Taxonomy" id="716816"/>
    <lineage>
        <taxon>Bacteria</taxon>
        <taxon>Pseudomonadati</taxon>
        <taxon>Pseudomonadota</taxon>
        <taxon>Gammaproteobacteria</taxon>
        <taxon>Cellvibrionales</taxon>
        <taxon>Spongiibacteraceae</taxon>
        <taxon>Oceanicoccus</taxon>
    </lineage>
</organism>
<reference evidence="6 7" key="1">
    <citation type="submission" date="2016-11" db="EMBL/GenBank/DDBJ databases">
        <title>Trade-off between light-utilization and light-protection in marine flavobacteria.</title>
        <authorList>
            <person name="Kumagai Y."/>
        </authorList>
    </citation>
    <scope>NUCLEOTIDE SEQUENCE [LARGE SCALE GENOMIC DNA]</scope>
    <source>
        <strain evidence="6 7">NBRC 107125</strain>
    </source>
</reference>
<evidence type="ECO:0000256" key="1">
    <source>
        <dbReference type="ARBA" id="ARBA00005495"/>
    </source>
</evidence>
<keyword evidence="7" id="KW-1185">Reference proteome</keyword>
<feature type="domain" description="CENP-V/GFA" evidence="5">
    <location>
        <begin position="3"/>
        <end position="112"/>
    </location>
</feature>
<evidence type="ECO:0000256" key="2">
    <source>
        <dbReference type="ARBA" id="ARBA00022723"/>
    </source>
</evidence>
<dbReference type="KEGG" id="osg:BST96_02600"/>
<dbReference type="STRING" id="716816.BST96_02600"/>
<dbReference type="PANTHER" id="PTHR33337">
    <property type="entry name" value="GFA DOMAIN-CONTAINING PROTEIN"/>
    <property type="match status" value="1"/>
</dbReference>
<accession>A0A1X9NGF1</accession>
<protein>
    <submittedName>
        <fullName evidence="6">Aldehyde-activating protein</fullName>
    </submittedName>
</protein>
<keyword evidence="4" id="KW-0456">Lyase</keyword>
<evidence type="ECO:0000256" key="4">
    <source>
        <dbReference type="ARBA" id="ARBA00023239"/>
    </source>
</evidence>
<dbReference type="GO" id="GO:0046872">
    <property type="term" value="F:metal ion binding"/>
    <property type="evidence" value="ECO:0007669"/>
    <property type="project" value="UniProtKB-KW"/>
</dbReference>
<dbReference type="GO" id="GO:0016846">
    <property type="term" value="F:carbon-sulfur lyase activity"/>
    <property type="evidence" value="ECO:0007669"/>
    <property type="project" value="InterPro"/>
</dbReference>
<gene>
    <name evidence="6" type="ORF">BST96_02600</name>
</gene>
<evidence type="ECO:0000313" key="7">
    <source>
        <dbReference type="Proteomes" id="UP000193450"/>
    </source>
</evidence>
<dbReference type="Pfam" id="PF04828">
    <property type="entry name" value="GFA"/>
    <property type="match status" value="1"/>
</dbReference>
<proteinExistence type="inferred from homology"/>
<dbReference type="SUPFAM" id="SSF51316">
    <property type="entry name" value="Mss4-like"/>
    <property type="match status" value="1"/>
</dbReference>